<evidence type="ECO:0000256" key="4">
    <source>
        <dbReference type="ARBA" id="ARBA00022723"/>
    </source>
</evidence>
<keyword evidence="7 10" id="KW-0460">Magnesium</keyword>
<keyword evidence="8" id="KW-0234">DNA repair</keyword>
<feature type="binding site" evidence="10">
    <location>
        <position position="148"/>
    </location>
    <ligand>
        <name>Mg(2+)</name>
        <dbReference type="ChEBI" id="CHEBI:18420"/>
        <label>1</label>
    </ligand>
</feature>
<evidence type="ECO:0000256" key="9">
    <source>
        <dbReference type="PIRSR" id="PIRSR604808-1"/>
    </source>
</evidence>
<reference evidence="13" key="2">
    <citation type="submission" date="2025-09" db="UniProtKB">
        <authorList>
            <consortium name="Ensembl"/>
        </authorList>
    </citation>
    <scope>IDENTIFICATION</scope>
</reference>
<feature type="site" description="Transition state stabilizer" evidence="11">
    <location>
        <position position="148"/>
    </location>
</feature>
<evidence type="ECO:0000259" key="12">
    <source>
        <dbReference type="Pfam" id="PF03372"/>
    </source>
</evidence>
<keyword evidence="5" id="KW-0227">DNA damage</keyword>
<dbReference type="InterPro" id="IPR036691">
    <property type="entry name" value="Endo/exonu/phosph_ase_sf"/>
</dbReference>
<dbReference type="AlphaFoldDB" id="A0A8C5MGG7"/>
<evidence type="ECO:0000256" key="10">
    <source>
        <dbReference type="PIRSR" id="PIRSR604808-2"/>
    </source>
</evidence>
<feature type="binding site" evidence="10">
    <location>
        <position position="146"/>
    </location>
    <ligand>
        <name>Mg(2+)</name>
        <dbReference type="ChEBI" id="CHEBI:18420"/>
        <label>1</label>
    </ligand>
</feature>
<evidence type="ECO:0000256" key="7">
    <source>
        <dbReference type="ARBA" id="ARBA00022842"/>
    </source>
</evidence>
<dbReference type="OrthoDB" id="9909066at2759"/>
<dbReference type="GO" id="GO:0008081">
    <property type="term" value="F:phosphoric diester hydrolase activity"/>
    <property type="evidence" value="ECO:0007669"/>
    <property type="project" value="TreeGrafter"/>
</dbReference>
<evidence type="ECO:0000256" key="11">
    <source>
        <dbReference type="PIRSR" id="PIRSR604808-3"/>
    </source>
</evidence>
<dbReference type="Pfam" id="PF03372">
    <property type="entry name" value="Exo_endo_phos"/>
    <property type="match status" value="1"/>
</dbReference>
<comment type="cofactor">
    <cofactor evidence="10">
        <name>Mg(2+)</name>
        <dbReference type="ChEBI" id="CHEBI:18420"/>
    </cofactor>
    <cofactor evidence="10">
        <name>Mn(2+)</name>
        <dbReference type="ChEBI" id="CHEBI:29035"/>
    </cofactor>
    <text evidence="10">Probably binds two magnesium or manganese ions per subunit.</text>
</comment>
<feature type="binding site" evidence="10">
    <location>
        <position position="234"/>
    </location>
    <ligand>
        <name>Mg(2+)</name>
        <dbReference type="ChEBI" id="CHEBI:18420"/>
        <label>1</label>
    </ligand>
</feature>
<feature type="active site" description="Proton donor/acceptor" evidence="9">
    <location>
        <position position="146"/>
    </location>
</feature>
<evidence type="ECO:0000313" key="14">
    <source>
        <dbReference type="Proteomes" id="UP000694569"/>
    </source>
</evidence>
<organism evidence="13 14">
    <name type="scientific">Leptobrachium leishanense</name>
    <name type="common">Leishan spiny toad</name>
    <dbReference type="NCBI Taxonomy" id="445787"/>
    <lineage>
        <taxon>Eukaryota</taxon>
        <taxon>Metazoa</taxon>
        <taxon>Chordata</taxon>
        <taxon>Craniata</taxon>
        <taxon>Vertebrata</taxon>
        <taxon>Euteleostomi</taxon>
        <taxon>Amphibia</taxon>
        <taxon>Batrachia</taxon>
        <taxon>Anura</taxon>
        <taxon>Pelobatoidea</taxon>
        <taxon>Megophryidae</taxon>
        <taxon>Leptobrachium</taxon>
    </lineage>
</organism>
<dbReference type="Proteomes" id="UP000694569">
    <property type="component" value="Unplaced"/>
</dbReference>
<dbReference type="GO" id="GO:0006284">
    <property type="term" value="P:base-excision repair"/>
    <property type="evidence" value="ECO:0007669"/>
    <property type="project" value="TreeGrafter"/>
</dbReference>
<feature type="binding site" evidence="10">
    <location>
        <position position="14"/>
    </location>
    <ligand>
        <name>Mg(2+)</name>
        <dbReference type="ChEBI" id="CHEBI:18420"/>
        <label>1</label>
    </ligand>
</feature>
<dbReference type="GeneTree" id="ENSGT00950000183016"/>
<sequence>MATAPRPIKVTSINAKGLNIPEKRHTALRDFRSTHTDVVLLQETHFEAGKAPQMRDLKYPVGFFSNSTAGKVCGTAVLLSRDFPLTVTGTELDQDGRYTFVKGSLGGQFYTFASIYLPNRKQHKVLRSMLRILANFQEGIVLIGGDINLPLDARLDTSRGITSVPHSVLRQTHSALDSHRLIDCWRATHPTTRDYTFYSPPHQSYSRLDCMFLPFGHLHLLESVDIGPMTWSDHHPVLLTLNSPLVRPKDRNWRLNETLLNDPMIRQGTLLALQQYFTENSTPDTSPQIIWEAHKAVIRGYLMQQGSIKKKQHTLQRDTLIQRIQALERSHKLYVDDTVYAELMELRSE</sequence>
<dbReference type="CDD" id="cd09076">
    <property type="entry name" value="L1-EN"/>
    <property type="match status" value="1"/>
</dbReference>
<dbReference type="PANTHER" id="PTHR22748:SF26">
    <property type="entry name" value="ENDONUCLEASE_EXONUCLEASE_PHOSPHATASE DOMAIN-CONTAINING PROTEIN"/>
    <property type="match status" value="1"/>
</dbReference>
<reference evidence="13" key="1">
    <citation type="submission" date="2025-08" db="UniProtKB">
        <authorList>
            <consortium name="Ensembl"/>
        </authorList>
    </citation>
    <scope>IDENTIFICATION</scope>
</reference>
<evidence type="ECO:0000256" key="1">
    <source>
        <dbReference type="ARBA" id="ARBA00000493"/>
    </source>
</evidence>
<keyword evidence="6" id="KW-0378">Hydrolase</keyword>
<comment type="similarity">
    <text evidence="2">Belongs to the DNA repair enzymes AP/ExoA family.</text>
</comment>
<evidence type="ECO:0000256" key="8">
    <source>
        <dbReference type="ARBA" id="ARBA00023204"/>
    </source>
</evidence>
<dbReference type="GO" id="GO:0008311">
    <property type="term" value="F:double-stranded DNA 3'-5' DNA exonuclease activity"/>
    <property type="evidence" value="ECO:0007669"/>
    <property type="project" value="UniProtKB-EC"/>
</dbReference>
<dbReference type="GO" id="GO:0003906">
    <property type="term" value="F:DNA-(apurinic or apyrimidinic site) endonuclease activity"/>
    <property type="evidence" value="ECO:0007669"/>
    <property type="project" value="TreeGrafter"/>
</dbReference>
<evidence type="ECO:0000313" key="13">
    <source>
        <dbReference type="Ensembl" id="ENSLLEP00000011734.1"/>
    </source>
</evidence>
<feature type="binding site" evidence="10">
    <location>
        <position position="43"/>
    </location>
    <ligand>
        <name>Mg(2+)</name>
        <dbReference type="ChEBI" id="CHEBI:18420"/>
        <label>1</label>
    </ligand>
</feature>
<keyword evidence="10" id="KW-0464">Manganese</keyword>
<dbReference type="GO" id="GO:0046872">
    <property type="term" value="F:metal ion binding"/>
    <property type="evidence" value="ECO:0007669"/>
    <property type="project" value="UniProtKB-KW"/>
</dbReference>
<name>A0A8C5MGG7_9ANUR</name>
<dbReference type="InterPro" id="IPR005135">
    <property type="entry name" value="Endo/exonuclease/phosphatase"/>
</dbReference>
<evidence type="ECO:0000256" key="6">
    <source>
        <dbReference type="ARBA" id="ARBA00022801"/>
    </source>
</evidence>
<proteinExistence type="inferred from homology"/>
<feature type="active site" description="Proton acceptor" evidence="9">
    <location>
        <position position="234"/>
    </location>
</feature>
<keyword evidence="4 10" id="KW-0479">Metal-binding</keyword>
<accession>A0A8C5MGG7</accession>
<feature type="active site" evidence="9">
    <location>
        <position position="116"/>
    </location>
</feature>
<evidence type="ECO:0000256" key="3">
    <source>
        <dbReference type="ARBA" id="ARBA00012115"/>
    </source>
</evidence>
<comment type="catalytic activity">
    <reaction evidence="1">
        <text>Exonucleolytic cleavage in the 3'- to 5'-direction to yield nucleoside 5'-phosphates.</text>
        <dbReference type="EC" id="3.1.11.2"/>
    </reaction>
</comment>
<dbReference type="GO" id="GO:0005634">
    <property type="term" value="C:nucleus"/>
    <property type="evidence" value="ECO:0007669"/>
    <property type="project" value="TreeGrafter"/>
</dbReference>
<keyword evidence="14" id="KW-1185">Reference proteome</keyword>
<dbReference type="EC" id="3.1.11.2" evidence="3"/>
<evidence type="ECO:0000256" key="2">
    <source>
        <dbReference type="ARBA" id="ARBA00007092"/>
    </source>
</evidence>
<feature type="binding site" evidence="10">
    <location>
        <position position="233"/>
    </location>
    <ligand>
        <name>Mg(2+)</name>
        <dbReference type="ChEBI" id="CHEBI:18420"/>
        <label>1</label>
    </ligand>
</feature>
<dbReference type="SUPFAM" id="SSF56219">
    <property type="entry name" value="DNase I-like"/>
    <property type="match status" value="1"/>
</dbReference>
<dbReference type="Ensembl" id="ENSLLET00000012205.1">
    <property type="protein sequence ID" value="ENSLLEP00000011734.1"/>
    <property type="gene ID" value="ENSLLEG00000007485.1"/>
</dbReference>
<dbReference type="Gene3D" id="3.60.10.10">
    <property type="entry name" value="Endonuclease/exonuclease/phosphatase"/>
    <property type="match status" value="1"/>
</dbReference>
<dbReference type="InterPro" id="IPR004808">
    <property type="entry name" value="AP_endonuc_1"/>
</dbReference>
<feature type="site" description="Interaction with DNA substrate" evidence="11">
    <location>
        <position position="234"/>
    </location>
</feature>
<feature type="domain" description="Endonuclease/exonuclease/phosphatase" evidence="12">
    <location>
        <begin position="29"/>
        <end position="210"/>
    </location>
</feature>
<feature type="site" description="Important for catalytic activity" evidence="11">
    <location>
        <position position="209"/>
    </location>
</feature>
<evidence type="ECO:0000256" key="5">
    <source>
        <dbReference type="ARBA" id="ARBA00022763"/>
    </source>
</evidence>
<dbReference type="PANTHER" id="PTHR22748">
    <property type="entry name" value="AP ENDONUCLEASE"/>
    <property type="match status" value="1"/>
</dbReference>
<protein>
    <recommendedName>
        <fullName evidence="3">exodeoxyribonuclease III</fullName>
        <ecNumber evidence="3">3.1.11.2</ecNumber>
    </recommendedName>
</protein>